<evidence type="ECO:0000313" key="1">
    <source>
        <dbReference type="EMBL" id="MEJ5977842.1"/>
    </source>
</evidence>
<name>A0ABU8RYM7_9SPHN</name>
<evidence type="ECO:0000313" key="2">
    <source>
        <dbReference type="Proteomes" id="UP001361239"/>
    </source>
</evidence>
<dbReference type="EMBL" id="JBBHJZ010000003">
    <property type="protein sequence ID" value="MEJ5977842.1"/>
    <property type="molecule type" value="Genomic_DNA"/>
</dbReference>
<dbReference type="Proteomes" id="UP001361239">
    <property type="component" value="Unassembled WGS sequence"/>
</dbReference>
<accession>A0ABU8RYM7</accession>
<dbReference type="RefSeq" id="WP_339587794.1">
    <property type="nucleotide sequence ID" value="NZ_JBBHJZ010000003.1"/>
</dbReference>
<reference evidence="1 2" key="1">
    <citation type="submission" date="2024-03" db="EMBL/GenBank/DDBJ databases">
        <authorList>
            <person name="Jo J.-H."/>
        </authorList>
    </citation>
    <scope>NUCLEOTIDE SEQUENCE [LARGE SCALE GENOMIC DNA]</scope>
    <source>
        <strain evidence="1 2">PS1R-30</strain>
    </source>
</reference>
<sequence>MLRRVLAIKDDHARLEGINGSPRRWFSLSQLSLGGESAPLKTHLL</sequence>
<comment type="caution">
    <text evidence="1">The sequence shown here is derived from an EMBL/GenBank/DDBJ whole genome shotgun (WGS) entry which is preliminary data.</text>
</comment>
<proteinExistence type="predicted"/>
<gene>
    <name evidence="1" type="ORF">WG901_14430</name>
</gene>
<organism evidence="1 2">
    <name type="scientific">Novosphingobium anseongense</name>
    <dbReference type="NCBI Taxonomy" id="3133436"/>
    <lineage>
        <taxon>Bacteria</taxon>
        <taxon>Pseudomonadati</taxon>
        <taxon>Pseudomonadota</taxon>
        <taxon>Alphaproteobacteria</taxon>
        <taxon>Sphingomonadales</taxon>
        <taxon>Sphingomonadaceae</taxon>
        <taxon>Novosphingobium</taxon>
    </lineage>
</organism>
<protein>
    <submittedName>
        <fullName evidence="1">Uncharacterized protein</fullName>
    </submittedName>
</protein>
<keyword evidence="2" id="KW-1185">Reference proteome</keyword>